<dbReference type="AlphaFoldDB" id="A0ABD3IMS9"/>
<protein>
    <submittedName>
        <fullName evidence="1">Uncharacterized protein</fullName>
    </submittedName>
</protein>
<reference evidence="1 2" key="1">
    <citation type="submission" date="2024-11" db="EMBL/GenBank/DDBJ databases">
        <title>Chromosome-level genome assembly of Eucalyptus globulus Labill. provides insights into its genome evolution.</title>
        <authorList>
            <person name="Li X."/>
        </authorList>
    </citation>
    <scope>NUCLEOTIDE SEQUENCE [LARGE SCALE GENOMIC DNA]</scope>
    <source>
        <strain evidence="1">CL2024</strain>
        <tissue evidence="1">Fresh tender leaves</tissue>
    </source>
</reference>
<evidence type="ECO:0000313" key="2">
    <source>
        <dbReference type="Proteomes" id="UP001634007"/>
    </source>
</evidence>
<dbReference type="PANTHER" id="PTHR46371">
    <property type="entry name" value="OS04G0464100 PROTEIN"/>
    <property type="match status" value="1"/>
</dbReference>
<dbReference type="EMBL" id="JBJKBG010000011">
    <property type="protein sequence ID" value="KAL3715409.1"/>
    <property type="molecule type" value="Genomic_DNA"/>
</dbReference>
<evidence type="ECO:0000313" key="1">
    <source>
        <dbReference type="EMBL" id="KAL3715409.1"/>
    </source>
</evidence>
<accession>A0ABD3IMS9</accession>
<dbReference type="InterPro" id="IPR044296">
    <property type="entry name" value="HIPP46"/>
</dbReference>
<organism evidence="1 2">
    <name type="scientific">Eucalyptus globulus</name>
    <name type="common">Tasmanian blue gum</name>
    <dbReference type="NCBI Taxonomy" id="34317"/>
    <lineage>
        <taxon>Eukaryota</taxon>
        <taxon>Viridiplantae</taxon>
        <taxon>Streptophyta</taxon>
        <taxon>Embryophyta</taxon>
        <taxon>Tracheophyta</taxon>
        <taxon>Spermatophyta</taxon>
        <taxon>Magnoliopsida</taxon>
        <taxon>eudicotyledons</taxon>
        <taxon>Gunneridae</taxon>
        <taxon>Pentapetalae</taxon>
        <taxon>rosids</taxon>
        <taxon>malvids</taxon>
        <taxon>Myrtales</taxon>
        <taxon>Myrtaceae</taxon>
        <taxon>Myrtoideae</taxon>
        <taxon>Eucalypteae</taxon>
        <taxon>Eucalyptus</taxon>
    </lineage>
</organism>
<dbReference type="Gene3D" id="3.30.70.100">
    <property type="match status" value="1"/>
</dbReference>
<dbReference type="Proteomes" id="UP001634007">
    <property type="component" value="Unassembled WGS sequence"/>
</dbReference>
<keyword evidence="2" id="KW-1185">Reference proteome</keyword>
<gene>
    <name evidence="1" type="ORF">ACJRO7_007184</name>
</gene>
<comment type="caution">
    <text evidence="1">The sequence shown here is derived from an EMBL/GenBank/DDBJ whole genome shotgun (WGS) entry which is preliminary data.</text>
</comment>
<name>A0ABD3IMS9_EUCGL</name>
<proteinExistence type="predicted"/>
<sequence length="126" mass="14153">MKKVVIKMSMNGQNSRMCCFGPQSSQSKAFRVVGSLPGVQSMAVLGEDDNMIEVTGDRFDAVKLTILLRKNVGFAEIVTVSEIDEKESERENKPVIWSYINGVPHREFAHVMDPYPYYSEPSCSIM</sequence>